<keyword evidence="3" id="KW-0223">Dioxygenase</keyword>
<dbReference type="Gene3D" id="3.10.450.50">
    <property type="match status" value="1"/>
</dbReference>
<evidence type="ECO:0000256" key="1">
    <source>
        <dbReference type="ARBA" id="ARBA00009570"/>
    </source>
</evidence>
<comment type="similarity">
    <text evidence="1">Belongs to the bacterial ring-hydroxylating dioxygenase beta subunit family.</text>
</comment>
<dbReference type="OrthoDB" id="7062869at2"/>
<evidence type="ECO:0000313" key="3">
    <source>
        <dbReference type="EMBL" id="ARP96836.1"/>
    </source>
</evidence>
<reference evidence="3 4" key="1">
    <citation type="submission" date="2017-05" db="EMBL/GenBank/DDBJ databases">
        <title>Complete and WGS of Bordetella genogroups.</title>
        <authorList>
            <person name="Spilker T."/>
            <person name="LiPuma J."/>
        </authorList>
    </citation>
    <scope>NUCLEOTIDE SEQUENCE [LARGE SCALE GENOMIC DNA]</scope>
    <source>
        <strain evidence="3 4">AU7206</strain>
    </source>
</reference>
<dbReference type="PANTHER" id="PTHR41534">
    <property type="entry name" value="BLR3401 PROTEIN"/>
    <property type="match status" value="1"/>
</dbReference>
<gene>
    <name evidence="3" type="ORF">CAL15_22200</name>
</gene>
<dbReference type="InterPro" id="IPR032710">
    <property type="entry name" value="NTF2-like_dom_sf"/>
</dbReference>
<dbReference type="SUPFAM" id="SSF54427">
    <property type="entry name" value="NTF2-like"/>
    <property type="match status" value="1"/>
</dbReference>
<sequence length="177" mass="20815">MTTASNALQLWWEVDQFLSHEAELLDTRRFDEWLELFEECATYRMPLARNVRRDRIATEEYTQVHQTAWIDETTATLRQRVAQLKTGIHWAEEPASRTTHMVANVRVADAQESDGVLTVLVHSRFMLYQNRLQDETNIFVGKRTDVLVRRDGAWRIRSRDIHLDQNVLQAKALTVFF</sequence>
<dbReference type="AlphaFoldDB" id="A0A1W6ZHL6"/>
<evidence type="ECO:0000313" key="4">
    <source>
        <dbReference type="Proteomes" id="UP000194161"/>
    </source>
</evidence>
<dbReference type="NCBIfam" id="NF007479">
    <property type="entry name" value="PRK10069.1"/>
    <property type="match status" value="1"/>
</dbReference>
<protein>
    <submittedName>
        <fullName evidence="3">3-phenylpropionate dioxygenase</fullName>
    </submittedName>
</protein>
<dbReference type="Pfam" id="PF00866">
    <property type="entry name" value="Ring_hydroxyl_B"/>
    <property type="match status" value="1"/>
</dbReference>
<evidence type="ECO:0000256" key="2">
    <source>
        <dbReference type="ARBA" id="ARBA00023002"/>
    </source>
</evidence>
<organism evidence="3 4">
    <name type="scientific">Bordetella genomosp. 13</name>
    <dbReference type="NCBI Taxonomy" id="463040"/>
    <lineage>
        <taxon>Bacteria</taxon>
        <taxon>Pseudomonadati</taxon>
        <taxon>Pseudomonadota</taxon>
        <taxon>Betaproteobacteria</taxon>
        <taxon>Burkholderiales</taxon>
        <taxon>Alcaligenaceae</taxon>
        <taxon>Bordetella</taxon>
    </lineage>
</organism>
<dbReference type="InterPro" id="IPR000391">
    <property type="entry name" value="Rng_hydr_dOase-bsu"/>
</dbReference>
<dbReference type="CDD" id="cd00667">
    <property type="entry name" value="ring_hydroxylating_dioxygenases_beta"/>
    <property type="match status" value="1"/>
</dbReference>
<dbReference type="PANTHER" id="PTHR41534:SF2">
    <property type="entry name" value="3-PHENYLPROPIONATE_CINNAMIC ACID DIOXYGENASE SUBUNIT BETA"/>
    <property type="match status" value="1"/>
</dbReference>
<dbReference type="KEGG" id="bgm:CAL15_22200"/>
<dbReference type="EMBL" id="CP021111">
    <property type="protein sequence ID" value="ARP96836.1"/>
    <property type="molecule type" value="Genomic_DNA"/>
</dbReference>
<proteinExistence type="inferred from homology"/>
<dbReference type="GO" id="GO:0019380">
    <property type="term" value="P:3-phenylpropionate catabolic process"/>
    <property type="evidence" value="ECO:0007669"/>
    <property type="project" value="TreeGrafter"/>
</dbReference>
<dbReference type="RefSeq" id="WP_086080484.1">
    <property type="nucleotide sequence ID" value="NZ_CP021111.1"/>
</dbReference>
<dbReference type="Proteomes" id="UP000194161">
    <property type="component" value="Chromosome"/>
</dbReference>
<keyword evidence="4" id="KW-1185">Reference proteome</keyword>
<accession>A0A1W6ZHL6</accession>
<keyword evidence="2" id="KW-0560">Oxidoreductase</keyword>
<name>A0A1W6ZHL6_9BORD</name>
<dbReference type="GO" id="GO:0051213">
    <property type="term" value="F:dioxygenase activity"/>
    <property type="evidence" value="ECO:0007669"/>
    <property type="project" value="UniProtKB-KW"/>
</dbReference>
<dbReference type="STRING" id="463040.CAL15_22200"/>